<feature type="transmembrane region" description="Helical" evidence="6">
    <location>
        <begin position="250"/>
        <end position="274"/>
    </location>
</feature>
<dbReference type="PANTHER" id="PTHR43385">
    <property type="entry name" value="RIBOFLAVIN TRANSPORTER RIBJ"/>
    <property type="match status" value="1"/>
</dbReference>
<evidence type="ECO:0000256" key="1">
    <source>
        <dbReference type="ARBA" id="ARBA00004141"/>
    </source>
</evidence>
<evidence type="ECO:0000256" key="6">
    <source>
        <dbReference type="SAM" id="Phobius"/>
    </source>
</evidence>
<feature type="transmembrane region" description="Helical" evidence="6">
    <location>
        <begin position="163"/>
        <end position="187"/>
    </location>
</feature>
<dbReference type="Gene3D" id="1.20.1250.20">
    <property type="entry name" value="MFS general substrate transporter like domains"/>
    <property type="match status" value="2"/>
</dbReference>
<feature type="transmembrane region" description="Helical" evidence="6">
    <location>
        <begin position="402"/>
        <end position="424"/>
    </location>
</feature>
<feature type="non-terminal residue" evidence="8">
    <location>
        <position position="1"/>
    </location>
</feature>
<feature type="transmembrane region" description="Helical" evidence="6">
    <location>
        <begin position="286"/>
        <end position="308"/>
    </location>
</feature>
<keyword evidence="5 6" id="KW-0472">Membrane</keyword>
<dbReference type="GO" id="GO:0022857">
    <property type="term" value="F:transmembrane transporter activity"/>
    <property type="evidence" value="ECO:0007669"/>
    <property type="project" value="InterPro"/>
</dbReference>
<dbReference type="Pfam" id="PF07690">
    <property type="entry name" value="MFS_1"/>
    <property type="match status" value="1"/>
</dbReference>
<keyword evidence="3 6" id="KW-0812">Transmembrane</keyword>
<feature type="transmembrane region" description="Helical" evidence="6">
    <location>
        <begin position="375"/>
        <end position="396"/>
    </location>
</feature>
<feature type="transmembrane region" description="Helical" evidence="6">
    <location>
        <begin position="340"/>
        <end position="363"/>
    </location>
</feature>
<evidence type="ECO:0000256" key="3">
    <source>
        <dbReference type="ARBA" id="ARBA00022692"/>
    </source>
</evidence>
<evidence type="ECO:0000313" key="8">
    <source>
        <dbReference type="EMBL" id="SVB27273.1"/>
    </source>
</evidence>
<dbReference type="PANTHER" id="PTHR43385:SF1">
    <property type="entry name" value="RIBOFLAVIN TRANSPORTER RIBJ"/>
    <property type="match status" value="1"/>
</dbReference>
<organism evidence="8">
    <name type="scientific">marine metagenome</name>
    <dbReference type="NCBI Taxonomy" id="408172"/>
    <lineage>
        <taxon>unclassified sequences</taxon>
        <taxon>metagenomes</taxon>
        <taxon>ecological metagenomes</taxon>
    </lineage>
</organism>
<dbReference type="SUPFAM" id="SSF103473">
    <property type="entry name" value="MFS general substrate transporter"/>
    <property type="match status" value="1"/>
</dbReference>
<comment type="subcellular location">
    <subcellularLocation>
        <location evidence="1">Membrane</location>
        <topology evidence="1">Multi-pass membrane protein</topology>
    </subcellularLocation>
</comment>
<dbReference type="InterPro" id="IPR036259">
    <property type="entry name" value="MFS_trans_sf"/>
</dbReference>
<dbReference type="AlphaFoldDB" id="A0A382CPR7"/>
<evidence type="ECO:0000256" key="4">
    <source>
        <dbReference type="ARBA" id="ARBA00022989"/>
    </source>
</evidence>
<evidence type="ECO:0000259" key="7">
    <source>
        <dbReference type="PROSITE" id="PS50850"/>
    </source>
</evidence>
<keyword evidence="2" id="KW-0813">Transport</keyword>
<reference evidence="8" key="1">
    <citation type="submission" date="2018-05" db="EMBL/GenBank/DDBJ databases">
        <authorList>
            <person name="Lanie J.A."/>
            <person name="Ng W.-L."/>
            <person name="Kazmierczak K.M."/>
            <person name="Andrzejewski T.M."/>
            <person name="Davidsen T.M."/>
            <person name="Wayne K.J."/>
            <person name="Tettelin H."/>
            <person name="Glass J.I."/>
            <person name="Rusch D."/>
            <person name="Podicherti R."/>
            <person name="Tsui H.-C.T."/>
            <person name="Winkler M.E."/>
        </authorList>
    </citation>
    <scope>NUCLEOTIDE SEQUENCE</scope>
</reference>
<protein>
    <recommendedName>
        <fullName evidence="7">Major facilitator superfamily (MFS) profile domain-containing protein</fullName>
    </recommendedName>
</protein>
<gene>
    <name evidence="8" type="ORF">METZ01_LOCUS180127</name>
</gene>
<feature type="transmembrane region" description="Helical" evidence="6">
    <location>
        <begin position="63"/>
        <end position="84"/>
    </location>
</feature>
<feature type="transmembrane region" description="Helical" evidence="6">
    <location>
        <begin position="193"/>
        <end position="212"/>
    </location>
</feature>
<dbReference type="InterPro" id="IPR052983">
    <property type="entry name" value="MFS_Riboflavin_Transporter"/>
</dbReference>
<keyword evidence="4 6" id="KW-1133">Transmembrane helix</keyword>
<feature type="transmembrane region" description="Helical" evidence="6">
    <location>
        <begin position="91"/>
        <end position="115"/>
    </location>
</feature>
<evidence type="ECO:0000256" key="5">
    <source>
        <dbReference type="ARBA" id="ARBA00023136"/>
    </source>
</evidence>
<proteinExistence type="predicted"/>
<feature type="transmembrane region" description="Helical" evidence="6">
    <location>
        <begin position="315"/>
        <end position="334"/>
    </location>
</feature>
<feature type="transmembrane region" description="Helical" evidence="6">
    <location>
        <begin position="20"/>
        <end position="43"/>
    </location>
</feature>
<dbReference type="InterPro" id="IPR011701">
    <property type="entry name" value="MFS"/>
</dbReference>
<dbReference type="InterPro" id="IPR020846">
    <property type="entry name" value="MFS_dom"/>
</dbReference>
<name>A0A382CPR7_9ZZZZ</name>
<evidence type="ECO:0000256" key="2">
    <source>
        <dbReference type="ARBA" id="ARBA00022448"/>
    </source>
</evidence>
<sequence>VGSKLLNSDFPFNPARTPFFYGWVIWFLSTLGFLMSIPGQTMGMAVFTDPFLEAFDMTRTELSLAYLFGTVGSSFFLTTAGRWFDRYGGRVMVTLSAFALGLMVIFISLIDVVAASLKNNMVTIAMVFAGYLGVRFLGQGVLTSCSRNVLMPWFVRRRGLVSGIRGVFVSIGFSLAPLLLALLIAEFGWREALWFLALLVGVLFSSLSYLFLRDKPEDIGLFADGGAPGTDEIPEEAPSKALGEARRSPIFWLYTASLAIHALFGTALTFHIVSIFEEAGRSREEAFFYFVPAAVFSTLVNLSASIIVDRHPLRPFQITMLIAFTAGAIGLLNLDTEWGFWLLAGGFGTGGGLWGVISSLAFIRFYGPLHLGEISGFNTSVTVFASAIGPAAFSLALDSFGYYGAAVKICMVALIALIISAFLLPQKEFGFD</sequence>
<feature type="domain" description="Major facilitator superfamily (MFS) profile" evidence="7">
    <location>
        <begin position="24"/>
        <end position="428"/>
    </location>
</feature>
<dbReference type="EMBL" id="UINC01035215">
    <property type="protein sequence ID" value="SVB27273.1"/>
    <property type="molecule type" value="Genomic_DNA"/>
</dbReference>
<dbReference type="GO" id="GO:0016020">
    <property type="term" value="C:membrane"/>
    <property type="evidence" value="ECO:0007669"/>
    <property type="project" value="UniProtKB-SubCell"/>
</dbReference>
<accession>A0A382CPR7</accession>
<dbReference type="PROSITE" id="PS50850">
    <property type="entry name" value="MFS"/>
    <property type="match status" value="1"/>
</dbReference>
<feature type="transmembrane region" description="Helical" evidence="6">
    <location>
        <begin position="121"/>
        <end position="142"/>
    </location>
</feature>